<protein>
    <submittedName>
        <fullName evidence="1">Uncharacterized protein</fullName>
    </submittedName>
</protein>
<sequence length="69" mass="7878">ASFMLPSNSESLSFISSLYDHVNVLNTWHEEEEIRISLKAMPWLVNKIHGQIEKLGGRLLEAAYLPKPQ</sequence>
<gene>
    <name evidence="1" type="ORF">S03H2_41684</name>
</gene>
<proteinExistence type="predicted"/>
<comment type="caution">
    <text evidence="1">The sequence shown here is derived from an EMBL/GenBank/DDBJ whole genome shotgun (WGS) entry which is preliminary data.</text>
</comment>
<accession>X1HR72</accession>
<name>X1HR72_9ZZZZ</name>
<reference evidence="1" key="1">
    <citation type="journal article" date="2014" name="Front. Microbiol.">
        <title>High frequency of phylogenetically diverse reductive dehalogenase-homologous genes in deep subseafloor sedimentary metagenomes.</title>
        <authorList>
            <person name="Kawai M."/>
            <person name="Futagami T."/>
            <person name="Toyoda A."/>
            <person name="Takaki Y."/>
            <person name="Nishi S."/>
            <person name="Hori S."/>
            <person name="Arai W."/>
            <person name="Tsubouchi T."/>
            <person name="Morono Y."/>
            <person name="Uchiyama I."/>
            <person name="Ito T."/>
            <person name="Fujiyama A."/>
            <person name="Inagaki F."/>
            <person name="Takami H."/>
        </authorList>
    </citation>
    <scope>NUCLEOTIDE SEQUENCE</scope>
    <source>
        <strain evidence="1">Expedition CK06-06</strain>
    </source>
</reference>
<organism evidence="1">
    <name type="scientific">marine sediment metagenome</name>
    <dbReference type="NCBI Taxonomy" id="412755"/>
    <lineage>
        <taxon>unclassified sequences</taxon>
        <taxon>metagenomes</taxon>
        <taxon>ecological metagenomes</taxon>
    </lineage>
</organism>
<dbReference type="AlphaFoldDB" id="X1HR72"/>
<dbReference type="EMBL" id="BARU01025909">
    <property type="protein sequence ID" value="GAH71952.1"/>
    <property type="molecule type" value="Genomic_DNA"/>
</dbReference>
<feature type="non-terminal residue" evidence="1">
    <location>
        <position position="1"/>
    </location>
</feature>
<evidence type="ECO:0000313" key="1">
    <source>
        <dbReference type="EMBL" id="GAH71952.1"/>
    </source>
</evidence>